<reference evidence="1 2" key="1">
    <citation type="submission" date="2021-06" db="EMBL/GenBank/DDBJ databases">
        <title>Caerostris darwini draft genome.</title>
        <authorList>
            <person name="Kono N."/>
            <person name="Arakawa K."/>
        </authorList>
    </citation>
    <scope>NUCLEOTIDE SEQUENCE [LARGE SCALE GENOMIC DNA]</scope>
</reference>
<dbReference type="AlphaFoldDB" id="A0AAV4NZ66"/>
<organism evidence="1 2">
    <name type="scientific">Caerostris darwini</name>
    <dbReference type="NCBI Taxonomy" id="1538125"/>
    <lineage>
        <taxon>Eukaryota</taxon>
        <taxon>Metazoa</taxon>
        <taxon>Ecdysozoa</taxon>
        <taxon>Arthropoda</taxon>
        <taxon>Chelicerata</taxon>
        <taxon>Arachnida</taxon>
        <taxon>Araneae</taxon>
        <taxon>Araneomorphae</taxon>
        <taxon>Entelegynae</taxon>
        <taxon>Araneoidea</taxon>
        <taxon>Araneidae</taxon>
        <taxon>Caerostris</taxon>
    </lineage>
</organism>
<comment type="caution">
    <text evidence="1">The sequence shown here is derived from an EMBL/GenBank/DDBJ whole genome shotgun (WGS) entry which is preliminary data.</text>
</comment>
<dbReference type="EMBL" id="BPLQ01002233">
    <property type="protein sequence ID" value="GIX90247.1"/>
    <property type="molecule type" value="Genomic_DNA"/>
</dbReference>
<evidence type="ECO:0000313" key="2">
    <source>
        <dbReference type="Proteomes" id="UP001054837"/>
    </source>
</evidence>
<keyword evidence="2" id="KW-1185">Reference proteome</keyword>
<gene>
    <name evidence="1" type="ORF">CDAR_486711</name>
</gene>
<evidence type="ECO:0000313" key="1">
    <source>
        <dbReference type="EMBL" id="GIX90247.1"/>
    </source>
</evidence>
<proteinExistence type="predicted"/>
<dbReference type="Proteomes" id="UP001054837">
    <property type="component" value="Unassembled WGS sequence"/>
</dbReference>
<name>A0AAV4NZ66_9ARAC</name>
<accession>A0AAV4NZ66</accession>
<protein>
    <submittedName>
        <fullName evidence="1">Uncharacterized protein</fullName>
    </submittedName>
</protein>
<sequence>MIKKMMVTLHYFGSIRNHFEVTKPITKSRSSLLIFLHNESSEHYVFYAYLFERRNKNSSSSHYDENSSSSEVVLSFPSFLGDWVLPRFLLPLNDVWYNRNGISPPRPRTLTAGRANGGLMNWASLGGNCVQLKVREKFDGRLLCCLMY</sequence>